<protein>
    <submittedName>
        <fullName evidence="1">Uncharacterized protein</fullName>
    </submittedName>
</protein>
<dbReference type="EMBL" id="JAHRIO010060184">
    <property type="protein sequence ID" value="MEQ2177569.1"/>
    <property type="molecule type" value="Genomic_DNA"/>
</dbReference>
<keyword evidence="2" id="KW-1185">Reference proteome</keyword>
<gene>
    <name evidence="1" type="ORF">GOODEAATRI_004907</name>
</gene>
<accession>A0ABV0P3G7</accession>
<sequence>MHSSLYSSVFSHRFVLTNADYYVLKYLESISSQIPSQTLDSLRQKLGVEMARNKPVEENGYSQPKLCGQRASPGFTAVLMRNLS</sequence>
<evidence type="ECO:0000313" key="2">
    <source>
        <dbReference type="Proteomes" id="UP001476798"/>
    </source>
</evidence>
<comment type="caution">
    <text evidence="1">The sequence shown here is derived from an EMBL/GenBank/DDBJ whole genome shotgun (WGS) entry which is preliminary data.</text>
</comment>
<reference evidence="1 2" key="1">
    <citation type="submission" date="2021-06" db="EMBL/GenBank/DDBJ databases">
        <authorList>
            <person name="Palmer J.M."/>
        </authorList>
    </citation>
    <scope>NUCLEOTIDE SEQUENCE [LARGE SCALE GENOMIC DNA]</scope>
    <source>
        <strain evidence="1 2">GA_2019</strain>
        <tissue evidence="1">Muscle</tissue>
    </source>
</reference>
<organism evidence="1 2">
    <name type="scientific">Goodea atripinnis</name>
    <dbReference type="NCBI Taxonomy" id="208336"/>
    <lineage>
        <taxon>Eukaryota</taxon>
        <taxon>Metazoa</taxon>
        <taxon>Chordata</taxon>
        <taxon>Craniata</taxon>
        <taxon>Vertebrata</taxon>
        <taxon>Euteleostomi</taxon>
        <taxon>Actinopterygii</taxon>
        <taxon>Neopterygii</taxon>
        <taxon>Teleostei</taxon>
        <taxon>Neoteleostei</taxon>
        <taxon>Acanthomorphata</taxon>
        <taxon>Ovalentaria</taxon>
        <taxon>Atherinomorphae</taxon>
        <taxon>Cyprinodontiformes</taxon>
        <taxon>Goodeidae</taxon>
        <taxon>Goodea</taxon>
    </lineage>
</organism>
<evidence type="ECO:0000313" key="1">
    <source>
        <dbReference type="EMBL" id="MEQ2177569.1"/>
    </source>
</evidence>
<dbReference type="Proteomes" id="UP001476798">
    <property type="component" value="Unassembled WGS sequence"/>
</dbReference>
<name>A0ABV0P3G7_9TELE</name>
<proteinExistence type="predicted"/>